<dbReference type="InterPro" id="IPR007238">
    <property type="entry name" value="DNA_primase_lsu_euk/arc"/>
</dbReference>
<evidence type="ECO:0000313" key="16">
    <source>
        <dbReference type="Proteomes" id="UP000663829"/>
    </source>
</evidence>
<dbReference type="EMBL" id="CAJOBC010000470">
    <property type="protein sequence ID" value="CAF3590276.1"/>
    <property type="molecule type" value="Genomic_DNA"/>
</dbReference>
<dbReference type="OrthoDB" id="421393at2759"/>
<dbReference type="Proteomes" id="UP000681722">
    <property type="component" value="Unassembled WGS sequence"/>
</dbReference>
<dbReference type="Proteomes" id="UP000677228">
    <property type="component" value="Unassembled WGS sequence"/>
</dbReference>
<organism evidence="12 16">
    <name type="scientific">Didymodactylos carnosus</name>
    <dbReference type="NCBI Taxonomy" id="1234261"/>
    <lineage>
        <taxon>Eukaryota</taxon>
        <taxon>Metazoa</taxon>
        <taxon>Spiralia</taxon>
        <taxon>Gnathifera</taxon>
        <taxon>Rotifera</taxon>
        <taxon>Eurotatoria</taxon>
        <taxon>Bdelloidea</taxon>
        <taxon>Philodinida</taxon>
        <taxon>Philodinidae</taxon>
        <taxon>Didymodactylos</taxon>
    </lineage>
</organism>
<reference evidence="12" key="1">
    <citation type="submission" date="2021-02" db="EMBL/GenBank/DDBJ databases">
        <authorList>
            <person name="Nowell W R."/>
        </authorList>
    </citation>
    <scope>NUCLEOTIDE SEQUENCE</scope>
</reference>
<proteinExistence type="inferred from homology"/>
<evidence type="ECO:0000256" key="1">
    <source>
        <dbReference type="ARBA" id="ARBA00001966"/>
    </source>
</evidence>
<dbReference type="Proteomes" id="UP000682733">
    <property type="component" value="Unassembled WGS sequence"/>
</dbReference>
<keyword evidence="16" id="KW-1185">Reference proteome</keyword>
<dbReference type="EMBL" id="CAJNOQ010000467">
    <property type="protein sequence ID" value="CAF0804733.1"/>
    <property type="molecule type" value="Genomic_DNA"/>
</dbReference>
<dbReference type="EMBL" id="CAJNOK010003495">
    <property type="protein sequence ID" value="CAF0903537.1"/>
    <property type="molecule type" value="Genomic_DNA"/>
</dbReference>
<dbReference type="InterPro" id="IPR058560">
    <property type="entry name" value="DNA_primase_C"/>
</dbReference>
<dbReference type="Pfam" id="PF04104">
    <property type="entry name" value="DNA_primase_lrg"/>
    <property type="match status" value="1"/>
</dbReference>
<evidence type="ECO:0000259" key="11">
    <source>
        <dbReference type="Pfam" id="PF04104"/>
    </source>
</evidence>
<keyword evidence="7" id="KW-0479">Metal-binding</keyword>
<keyword evidence="9" id="KW-0411">Iron-sulfur</keyword>
<evidence type="ECO:0000256" key="7">
    <source>
        <dbReference type="ARBA" id="ARBA00022723"/>
    </source>
</evidence>
<dbReference type="Gene3D" id="1.20.930.80">
    <property type="match status" value="1"/>
</dbReference>
<evidence type="ECO:0000256" key="4">
    <source>
        <dbReference type="ARBA" id="ARBA00022485"/>
    </source>
</evidence>
<dbReference type="PANTHER" id="PTHR10537">
    <property type="entry name" value="DNA PRIMASE LARGE SUBUNIT"/>
    <property type="match status" value="1"/>
</dbReference>
<accession>A0A813T392</accession>
<comment type="caution">
    <text evidence="12">The sequence shown here is derived from an EMBL/GenBank/DDBJ whole genome shotgun (WGS) entry which is preliminary data.</text>
</comment>
<dbReference type="EMBL" id="CAJOBA010003496">
    <property type="protein sequence ID" value="CAF3683756.1"/>
    <property type="molecule type" value="Genomic_DNA"/>
</dbReference>
<evidence type="ECO:0000256" key="10">
    <source>
        <dbReference type="ARBA" id="ARBA00023125"/>
    </source>
</evidence>
<evidence type="ECO:0000256" key="5">
    <source>
        <dbReference type="ARBA" id="ARBA00022515"/>
    </source>
</evidence>
<protein>
    <recommendedName>
        <fullName evidence="3">DNA primase large subunit</fullName>
    </recommendedName>
</protein>
<evidence type="ECO:0000256" key="8">
    <source>
        <dbReference type="ARBA" id="ARBA00023004"/>
    </source>
</evidence>
<keyword evidence="8" id="KW-0408">Iron</keyword>
<dbReference type="GO" id="GO:0051539">
    <property type="term" value="F:4 iron, 4 sulfur cluster binding"/>
    <property type="evidence" value="ECO:0007669"/>
    <property type="project" value="UniProtKB-KW"/>
</dbReference>
<dbReference type="Proteomes" id="UP000663829">
    <property type="component" value="Unassembled WGS sequence"/>
</dbReference>
<sequence length="378" mass="44940">MKHTYCQNDEERRWFLTNEIELFRYRFNLMTKTEQLSYLKNSPNIKQFYDVVNDEQKQELKQELINSSSSFHYTHIQQTFDEVTYFRVRFQHVPDLVRLRRCYLRAGYAYISEHDIISFVLQQYRTSLSYQMTCASKKFHLMKKLDTRIASVLKVLGMKRTVGVTTTNFNENEQTETITYDMLDTLAKKSYPLCMRHLHEQMTKQHHLKHLGRLQYRLFLKGIGLSLDECLKFFRNEFVSNGSMNPTQFEREHVYNIRHAYGQEGKHTSYTPYSCVKIIQDPPPGVNEYHGCPYRHWDPNTLKQRLSTNYGIHDEQVLNEIVDRSQNHHYQIACQIYFEYQHNVKNHGIGINHPNQYFNESRKILTGGATASTKPTES</sequence>
<feature type="domain" description="DNA primase large subunit C-terminal" evidence="11">
    <location>
        <begin position="185"/>
        <end position="358"/>
    </location>
</feature>
<evidence type="ECO:0000313" key="13">
    <source>
        <dbReference type="EMBL" id="CAF0903537.1"/>
    </source>
</evidence>
<dbReference type="GO" id="GO:0005658">
    <property type="term" value="C:alpha DNA polymerase:primase complex"/>
    <property type="evidence" value="ECO:0007669"/>
    <property type="project" value="TreeGrafter"/>
</dbReference>
<evidence type="ECO:0000313" key="12">
    <source>
        <dbReference type="EMBL" id="CAF0804733.1"/>
    </source>
</evidence>
<comment type="similarity">
    <text evidence="2">Belongs to the eukaryotic-type primase large subunit family.</text>
</comment>
<dbReference type="GO" id="GO:0003677">
    <property type="term" value="F:DNA binding"/>
    <property type="evidence" value="ECO:0007669"/>
    <property type="project" value="UniProtKB-KW"/>
</dbReference>
<name>A0A813T392_9BILA</name>
<dbReference type="GO" id="GO:0006269">
    <property type="term" value="P:DNA replication, synthesis of primer"/>
    <property type="evidence" value="ECO:0007669"/>
    <property type="project" value="UniProtKB-KW"/>
</dbReference>
<dbReference type="GO" id="GO:0046872">
    <property type="term" value="F:metal ion binding"/>
    <property type="evidence" value="ECO:0007669"/>
    <property type="project" value="UniProtKB-KW"/>
</dbReference>
<comment type="cofactor">
    <cofactor evidence="1">
        <name>[4Fe-4S] cluster</name>
        <dbReference type="ChEBI" id="CHEBI:49883"/>
    </cofactor>
</comment>
<evidence type="ECO:0000313" key="14">
    <source>
        <dbReference type="EMBL" id="CAF3590276.1"/>
    </source>
</evidence>
<dbReference type="Pfam" id="PF26466">
    <property type="entry name" value="DNA_primase_lrg_N"/>
    <property type="match status" value="1"/>
</dbReference>
<dbReference type="AlphaFoldDB" id="A0A813T392"/>
<dbReference type="InterPro" id="IPR016558">
    <property type="entry name" value="DNA_primase_lsu_euk"/>
</dbReference>
<evidence type="ECO:0000256" key="2">
    <source>
        <dbReference type="ARBA" id="ARBA00010564"/>
    </source>
</evidence>
<evidence type="ECO:0000313" key="15">
    <source>
        <dbReference type="EMBL" id="CAF3683756.1"/>
    </source>
</evidence>
<dbReference type="CDD" id="cd07322">
    <property type="entry name" value="PriL_PriS_Eukaryotic"/>
    <property type="match status" value="1"/>
</dbReference>
<evidence type="ECO:0000256" key="3">
    <source>
        <dbReference type="ARBA" id="ARBA00019038"/>
    </source>
</evidence>
<keyword evidence="4" id="KW-0004">4Fe-4S</keyword>
<keyword evidence="5" id="KW-0639">Primosome</keyword>
<evidence type="ECO:0000256" key="9">
    <source>
        <dbReference type="ARBA" id="ARBA00023014"/>
    </source>
</evidence>
<evidence type="ECO:0000256" key="6">
    <source>
        <dbReference type="ARBA" id="ARBA00022705"/>
    </source>
</evidence>
<keyword evidence="10" id="KW-0238">DNA-binding</keyword>
<dbReference type="PANTHER" id="PTHR10537:SF3">
    <property type="entry name" value="DNA PRIMASE LARGE SUBUNIT"/>
    <property type="match status" value="1"/>
</dbReference>
<gene>
    <name evidence="12" type="ORF">GPM918_LOCUS3711</name>
    <name evidence="13" type="ORF">OVA965_LOCUS9747</name>
    <name evidence="14" type="ORF">SRO942_LOCUS3722</name>
    <name evidence="15" type="ORF">TMI583_LOCUS9743</name>
</gene>
<dbReference type="GO" id="GO:0006270">
    <property type="term" value="P:DNA replication initiation"/>
    <property type="evidence" value="ECO:0007669"/>
    <property type="project" value="TreeGrafter"/>
</dbReference>
<keyword evidence="6" id="KW-0235">DNA replication</keyword>